<dbReference type="InterPro" id="IPR040198">
    <property type="entry name" value="Fido_containing"/>
</dbReference>
<organism evidence="5 6">
    <name type="scientific">Flavonifractor plautii 1_3_50AFAA</name>
    <dbReference type="NCBI Taxonomy" id="742738"/>
    <lineage>
        <taxon>Bacteria</taxon>
        <taxon>Bacillati</taxon>
        <taxon>Bacillota</taxon>
        <taxon>Clostridia</taxon>
        <taxon>Eubacteriales</taxon>
        <taxon>Oscillospiraceae</taxon>
        <taxon>Flavonifractor</taxon>
    </lineage>
</organism>
<comment type="caution">
    <text evidence="5">The sequence shown here is derived from an EMBL/GenBank/DDBJ whole genome shotgun (WGS) entry which is preliminary data.</text>
</comment>
<dbReference type="PATRIC" id="fig|742738.3.peg.3115"/>
<feature type="active site" evidence="1">
    <location>
        <position position="177"/>
    </location>
</feature>
<evidence type="ECO:0000256" key="1">
    <source>
        <dbReference type="PIRSR" id="PIRSR640198-1"/>
    </source>
</evidence>
<keyword evidence="6" id="KW-1185">Reference proteome</keyword>
<dbReference type="Gene3D" id="1.10.3290.10">
    <property type="entry name" value="Fido-like domain"/>
    <property type="match status" value="1"/>
</dbReference>
<accession>A0A096B5J7</accession>
<protein>
    <recommendedName>
        <fullName evidence="4">Fido domain-containing protein</fullName>
    </recommendedName>
</protein>
<feature type="site" description="Important for autoinhibition of adenylyltransferase activity" evidence="3">
    <location>
        <position position="47"/>
    </location>
</feature>
<sequence>MSGNALLERIDAYAQAIRERRPLTTDEVKELDAYFRIGMTYTSNALEGNSLTLSETKVLLEDGITVGGKPIRDCYEATGHARAYDYMLETARGGPLQFREEDILRLHALFYGGIDPEHAGRYREGQVFITGTEYVPPTAEEVPGLMAGLVEELNKRRDAMHPVLLAAYAHRRLVDIHPFQDGNGRTARLLMNLILVNRGYCVVSIPPILRHDYITALQQAQRAQGPSDTAFIRLICECELEAQKDYCRMFRIKLPERRKDAPER</sequence>
<dbReference type="Proteomes" id="UP000029585">
    <property type="component" value="Unassembled WGS sequence"/>
</dbReference>
<dbReference type="GO" id="GO:0005524">
    <property type="term" value="F:ATP binding"/>
    <property type="evidence" value="ECO:0007669"/>
    <property type="project" value="UniProtKB-KW"/>
</dbReference>
<keyword evidence="2" id="KW-0547">Nucleotide-binding</keyword>
<dbReference type="HOGENOM" id="CLU_040460_3_2_9"/>
<evidence type="ECO:0000259" key="4">
    <source>
        <dbReference type="PROSITE" id="PS51459"/>
    </source>
</evidence>
<dbReference type="InterPro" id="IPR036597">
    <property type="entry name" value="Fido-like_dom_sf"/>
</dbReference>
<evidence type="ECO:0000256" key="2">
    <source>
        <dbReference type="PIRSR" id="PIRSR640198-2"/>
    </source>
</evidence>
<evidence type="ECO:0000313" key="6">
    <source>
        <dbReference type="Proteomes" id="UP000029585"/>
    </source>
</evidence>
<dbReference type="PANTHER" id="PTHR13504">
    <property type="entry name" value="FIDO DOMAIN-CONTAINING PROTEIN DDB_G0283145"/>
    <property type="match status" value="1"/>
</dbReference>
<dbReference type="EMBL" id="ADLO01000092">
    <property type="protein sequence ID" value="KGF54236.1"/>
    <property type="molecule type" value="Genomic_DNA"/>
</dbReference>
<dbReference type="Pfam" id="PF02661">
    <property type="entry name" value="Fic"/>
    <property type="match status" value="1"/>
</dbReference>
<dbReference type="eggNOG" id="COG3177">
    <property type="taxonomic scope" value="Bacteria"/>
</dbReference>
<dbReference type="PANTHER" id="PTHR13504:SF38">
    <property type="entry name" value="FIDO DOMAIN-CONTAINING PROTEIN"/>
    <property type="match status" value="1"/>
</dbReference>
<evidence type="ECO:0000256" key="3">
    <source>
        <dbReference type="PIRSR" id="PIRSR640198-3"/>
    </source>
</evidence>
<reference evidence="5 6" key="1">
    <citation type="submission" date="2011-08" db="EMBL/GenBank/DDBJ databases">
        <title>The Genome Sequence of Clostridium orbiscindens 1_3_50AFAA.</title>
        <authorList>
            <consortium name="The Broad Institute Genome Sequencing Platform"/>
            <person name="Earl A."/>
            <person name="Ward D."/>
            <person name="Feldgarden M."/>
            <person name="Gevers D."/>
            <person name="Daigneault M."/>
            <person name="Strauss J."/>
            <person name="Allen-Vercoe E."/>
            <person name="Young S.K."/>
            <person name="Zeng Q."/>
            <person name="Gargeya S."/>
            <person name="Fitzgerald M."/>
            <person name="Haas B."/>
            <person name="Abouelleil A."/>
            <person name="Alvarado L."/>
            <person name="Arachchi H.M."/>
            <person name="Berlin A."/>
            <person name="Brown A."/>
            <person name="Chapman S.B."/>
            <person name="Chen Z."/>
            <person name="Dunbar C."/>
            <person name="Freedman E."/>
            <person name="Gearin G."/>
            <person name="Gellesch M."/>
            <person name="Goldberg J."/>
            <person name="Griggs A."/>
            <person name="Gujja S."/>
            <person name="Heiman D."/>
            <person name="Howarth C."/>
            <person name="Larson L."/>
            <person name="Lui A."/>
            <person name="MacDonald P.J.P."/>
            <person name="Montmayeur A."/>
            <person name="Murphy C."/>
            <person name="Neiman D."/>
            <person name="Pearson M."/>
            <person name="Priest M."/>
            <person name="Roberts A."/>
            <person name="Saif S."/>
            <person name="Shea T."/>
            <person name="Shenoy N."/>
            <person name="Sisk P."/>
            <person name="Stolte C."/>
            <person name="Sykes S."/>
            <person name="Wortman J."/>
            <person name="Nusbaum C."/>
            <person name="Birren B."/>
        </authorList>
    </citation>
    <scope>NUCLEOTIDE SEQUENCE [LARGE SCALE GENOMIC DNA]</scope>
    <source>
        <strain evidence="5 6">1_3_50AFAA</strain>
    </source>
</reference>
<dbReference type="InterPro" id="IPR003812">
    <property type="entry name" value="Fido"/>
</dbReference>
<feature type="binding site" evidence="2">
    <location>
        <begin position="181"/>
        <end position="188"/>
    </location>
    <ligand>
        <name>ATP</name>
        <dbReference type="ChEBI" id="CHEBI:30616"/>
    </ligand>
</feature>
<dbReference type="AlphaFoldDB" id="A0A096B5J7"/>
<evidence type="ECO:0000313" key="5">
    <source>
        <dbReference type="EMBL" id="KGF54236.1"/>
    </source>
</evidence>
<feature type="domain" description="Fido" evidence="4">
    <location>
        <begin position="98"/>
        <end position="237"/>
    </location>
</feature>
<keyword evidence="2" id="KW-0067">ATP-binding</keyword>
<name>A0A096B5J7_FLAPL</name>
<proteinExistence type="predicted"/>
<dbReference type="PROSITE" id="PS51459">
    <property type="entry name" value="FIDO"/>
    <property type="match status" value="1"/>
</dbReference>
<gene>
    <name evidence="5" type="ORF">HMPREF9460_03030</name>
</gene>
<dbReference type="RefSeq" id="WP_009261166.1">
    <property type="nucleotide sequence ID" value="NZ_KN174164.1"/>
</dbReference>
<dbReference type="SUPFAM" id="SSF140931">
    <property type="entry name" value="Fic-like"/>
    <property type="match status" value="1"/>
</dbReference>